<accession>A0AAV9PXV2</accession>
<comment type="caution">
    <text evidence="1">The sequence shown here is derived from an EMBL/GenBank/DDBJ whole genome shotgun (WGS) entry which is preliminary data.</text>
</comment>
<proteinExistence type="predicted"/>
<evidence type="ECO:0000313" key="2">
    <source>
        <dbReference type="Proteomes" id="UP001345827"/>
    </source>
</evidence>
<dbReference type="Proteomes" id="UP001345827">
    <property type="component" value="Unassembled WGS sequence"/>
</dbReference>
<dbReference type="AlphaFoldDB" id="A0AAV9PXV2"/>
<name>A0AAV9PXV2_9PEZI</name>
<keyword evidence="2" id="KW-1185">Reference proteome</keyword>
<gene>
    <name evidence="1" type="ORF">LTR25_009848</name>
</gene>
<dbReference type="EMBL" id="JAXLQG010000023">
    <property type="protein sequence ID" value="KAK5529111.1"/>
    <property type="molecule type" value="Genomic_DNA"/>
</dbReference>
<sequence length="229" mass="26420">MVLPLPFEEEELDSGELPEDLSLNRLSPWVYHVILCQTATIHHRFNRALHKTPHDLDVLVKDADEALASIIERLPNHLQPSMVKTSLSHDVEDRYPWLQWQRLDLTTNLFSVRATINYQCRRYWDETQPICPGHRSVSLESARSVILLFGDSRLPVHQRRYMTYTLRLYYAGLIIGSEIPRSQDARETAILKNDLSDCISLLQQATELNEEAENSVEHLIEIALALDVP</sequence>
<dbReference type="CDD" id="cd12148">
    <property type="entry name" value="fungal_TF_MHR"/>
    <property type="match status" value="1"/>
</dbReference>
<evidence type="ECO:0000313" key="1">
    <source>
        <dbReference type="EMBL" id="KAK5529111.1"/>
    </source>
</evidence>
<organism evidence="1 2">
    <name type="scientific">Vermiconidia calcicola</name>
    <dbReference type="NCBI Taxonomy" id="1690605"/>
    <lineage>
        <taxon>Eukaryota</taxon>
        <taxon>Fungi</taxon>
        <taxon>Dikarya</taxon>
        <taxon>Ascomycota</taxon>
        <taxon>Pezizomycotina</taxon>
        <taxon>Dothideomycetes</taxon>
        <taxon>Dothideomycetidae</taxon>
        <taxon>Mycosphaerellales</taxon>
        <taxon>Extremaceae</taxon>
        <taxon>Vermiconidia</taxon>
    </lineage>
</organism>
<reference evidence="1 2" key="1">
    <citation type="submission" date="2023-06" db="EMBL/GenBank/DDBJ databases">
        <title>Black Yeasts Isolated from many extreme environments.</title>
        <authorList>
            <person name="Coleine C."/>
            <person name="Stajich J.E."/>
            <person name="Selbmann L."/>
        </authorList>
    </citation>
    <scope>NUCLEOTIDE SEQUENCE [LARGE SCALE GENOMIC DNA]</scope>
    <source>
        <strain evidence="1 2">CCFEE 5887</strain>
    </source>
</reference>
<protein>
    <submittedName>
        <fullName evidence="1">Uncharacterized protein</fullName>
    </submittedName>
</protein>